<comment type="caution">
    <text evidence="4">The sequence shown here is derived from an EMBL/GenBank/DDBJ whole genome shotgun (WGS) entry which is preliminary data.</text>
</comment>
<keyword evidence="5" id="KW-1185">Reference proteome</keyword>
<proteinExistence type="inferred from homology"/>
<dbReference type="InterPro" id="IPR033121">
    <property type="entry name" value="PEPTIDASE_A1"/>
</dbReference>
<dbReference type="InterPro" id="IPR001461">
    <property type="entry name" value="Aspartic_peptidase_A1"/>
</dbReference>
<dbReference type="PRINTS" id="PR00792">
    <property type="entry name" value="PEPSIN"/>
</dbReference>
<dbReference type="OrthoDB" id="2747330at2759"/>
<name>A0A8T3B0M4_DENNO</name>
<dbReference type="PANTHER" id="PTHR13683">
    <property type="entry name" value="ASPARTYL PROTEASES"/>
    <property type="match status" value="1"/>
</dbReference>
<organism evidence="4 5">
    <name type="scientific">Dendrobium nobile</name>
    <name type="common">Orchid</name>
    <dbReference type="NCBI Taxonomy" id="94219"/>
    <lineage>
        <taxon>Eukaryota</taxon>
        <taxon>Viridiplantae</taxon>
        <taxon>Streptophyta</taxon>
        <taxon>Embryophyta</taxon>
        <taxon>Tracheophyta</taxon>
        <taxon>Spermatophyta</taxon>
        <taxon>Magnoliopsida</taxon>
        <taxon>Liliopsida</taxon>
        <taxon>Asparagales</taxon>
        <taxon>Orchidaceae</taxon>
        <taxon>Epidendroideae</taxon>
        <taxon>Malaxideae</taxon>
        <taxon>Dendrobiinae</taxon>
        <taxon>Dendrobium</taxon>
    </lineage>
</organism>
<reference evidence="4" key="1">
    <citation type="journal article" date="2022" name="Front. Genet.">
        <title>Chromosome-Scale Assembly of the Dendrobium nobile Genome Provides Insights Into the Molecular Mechanism of the Biosynthesis of the Medicinal Active Ingredient of Dendrobium.</title>
        <authorList>
            <person name="Xu Q."/>
            <person name="Niu S.-C."/>
            <person name="Li K.-L."/>
            <person name="Zheng P.-J."/>
            <person name="Zhang X.-J."/>
            <person name="Jia Y."/>
            <person name="Liu Y."/>
            <person name="Niu Y.-X."/>
            <person name="Yu L.-H."/>
            <person name="Chen D.-F."/>
            <person name="Zhang G.-Q."/>
        </authorList>
    </citation>
    <scope>NUCLEOTIDE SEQUENCE</scope>
    <source>
        <tissue evidence="4">Leaf</tissue>
    </source>
</reference>
<evidence type="ECO:0000256" key="1">
    <source>
        <dbReference type="ARBA" id="ARBA00007447"/>
    </source>
</evidence>
<gene>
    <name evidence="4" type="ORF">KFK09_016663</name>
</gene>
<feature type="active site" evidence="2">
    <location>
        <position position="451"/>
    </location>
</feature>
<dbReference type="FunFam" id="2.40.70.10:FF:000013">
    <property type="entry name" value="Aspartyl protease AED1"/>
    <property type="match status" value="1"/>
</dbReference>
<dbReference type="PROSITE" id="PS51767">
    <property type="entry name" value="PEPTIDASE_A1"/>
    <property type="match status" value="1"/>
</dbReference>
<evidence type="ECO:0000313" key="4">
    <source>
        <dbReference type="EMBL" id="KAI0501718.1"/>
    </source>
</evidence>
<evidence type="ECO:0000259" key="3">
    <source>
        <dbReference type="PROSITE" id="PS51767"/>
    </source>
</evidence>
<dbReference type="GO" id="GO:0006508">
    <property type="term" value="P:proteolysis"/>
    <property type="evidence" value="ECO:0007669"/>
    <property type="project" value="InterPro"/>
</dbReference>
<dbReference type="EMBL" id="JAGYWB010000012">
    <property type="protein sequence ID" value="KAI0501718.1"/>
    <property type="molecule type" value="Genomic_DNA"/>
</dbReference>
<comment type="similarity">
    <text evidence="1">Belongs to the peptidase A1 family.</text>
</comment>
<dbReference type="Pfam" id="PF14543">
    <property type="entry name" value="TAXi_N"/>
    <property type="match status" value="1"/>
</dbReference>
<dbReference type="Pfam" id="PF14541">
    <property type="entry name" value="TAXi_C"/>
    <property type="match status" value="1"/>
</dbReference>
<dbReference type="GO" id="GO:0004190">
    <property type="term" value="F:aspartic-type endopeptidase activity"/>
    <property type="evidence" value="ECO:0007669"/>
    <property type="project" value="InterPro"/>
</dbReference>
<dbReference type="Gene3D" id="2.40.70.10">
    <property type="entry name" value="Acid Proteases"/>
    <property type="match status" value="2"/>
</dbReference>
<dbReference type="CDD" id="cd05472">
    <property type="entry name" value="cnd41_like"/>
    <property type="match status" value="1"/>
</dbReference>
<dbReference type="FunFam" id="2.40.70.10:FF:000031">
    <property type="entry name" value="Aspartyl protease AED1"/>
    <property type="match status" value="1"/>
</dbReference>
<dbReference type="SUPFAM" id="SSF50630">
    <property type="entry name" value="Acid proteases"/>
    <property type="match status" value="1"/>
</dbReference>
<dbReference type="Proteomes" id="UP000829196">
    <property type="component" value="Unassembled WGS sequence"/>
</dbReference>
<dbReference type="InterPro" id="IPR032861">
    <property type="entry name" value="TAXi_N"/>
</dbReference>
<dbReference type="AlphaFoldDB" id="A0A8T3B0M4"/>
<accession>A0A8T3B0M4</accession>
<evidence type="ECO:0000256" key="2">
    <source>
        <dbReference type="PIRSR" id="PIRSR601461-1"/>
    </source>
</evidence>
<dbReference type="InterPro" id="IPR033873">
    <property type="entry name" value="CND41-like"/>
</dbReference>
<evidence type="ECO:0000313" key="5">
    <source>
        <dbReference type="Proteomes" id="UP000829196"/>
    </source>
</evidence>
<dbReference type="InterPro" id="IPR021109">
    <property type="entry name" value="Peptidase_aspartic_dom_sf"/>
</dbReference>
<feature type="active site" evidence="2">
    <location>
        <position position="645"/>
    </location>
</feature>
<feature type="domain" description="Peptidase A1" evidence="3">
    <location>
        <begin position="433"/>
        <end position="762"/>
    </location>
</feature>
<sequence>MASNQLKDPSFLNGSSSRSFKDALSGPSLSSSSFPNLKISSHRGLSALWISEEEINALTVPFEFALNCYMKLVKWSPTLDVKVESHIILIWVSFPQLRPHLFSPRIQRGLGSIFDRPLKIDNATSIGSRTSIVRVLVELDITKQFPDRIWVGPENSGYIQSVIWMIFLLTVLFNNIICADALITNVEIRNGDDVVLPKGDSNVIISCDPVALVSDVLDVDDLVKENLDVLNANIDGFDEAGLPVVPVIMNTDVEHSKEVNNKFCEVNREVGNELFNGLDHAESPQASVDLDLTAMHEVVPFIASPVTPNVQVVSTPSNKQLVDIPIIVLSANAFYAHVDEEEVFEHQGVMRDTTVRVVTSPSKLKVVHRHGPCSSLAGQDKPTHVELLRRDQAHVDYIHRRAANANARLNPIGGSLFAGYPVDIGKALGTNLYIVIISLGTPKNSFTVVIDTGSDLTWTQCVPCDNCYTQKDPFFDPTQSSTFADIPCNSEYCVDLENFDCSSTSTCLYHEIYDDGSYTNGSFVQDTLTFSSDTIQNFRYGCGHNNSVTFGQADGVLGLGRGHVSIISQTTQLYNNVFSYCLPSGTTTIGYLELGSSVPDVEYTPMLTNPSLPSFYFLKLIAISIGGARLALLPTVFTDPGTVLDSGTVISHLPPTAYLALRNAFRQYMINYPKAPPLSFLDTCYDLTNYETVNVPSIALIYDGEVTTTLDFNGIVYMNDNSQVCLAFTANNDDSELVVIGNVQQRRFDVVYDVGNLKIGFGANGCS</sequence>
<dbReference type="PANTHER" id="PTHR13683:SF750">
    <property type="entry name" value="ASPARTYL PROTEASE AED1"/>
    <property type="match status" value="1"/>
</dbReference>
<protein>
    <recommendedName>
        <fullName evidence="3">Peptidase A1 domain-containing protein</fullName>
    </recommendedName>
</protein>
<dbReference type="InterPro" id="IPR032799">
    <property type="entry name" value="TAXi_C"/>
</dbReference>
<dbReference type="SMR" id="A0A8T3B0M4"/>